<keyword evidence="11" id="KW-0347">Helicase</keyword>
<dbReference type="KEGG" id="ttk:TST_0309"/>
<dbReference type="GO" id="GO:0006310">
    <property type="term" value="P:DNA recombination"/>
    <property type="evidence" value="ECO:0007669"/>
    <property type="project" value="UniProtKB-UniRule"/>
</dbReference>
<keyword evidence="2 9" id="KW-0547">Nucleotide-binding</keyword>
<keyword evidence="6 9" id="KW-0238">DNA-binding</keyword>
<keyword evidence="7 9" id="KW-0233">DNA recombination</keyword>
<feature type="region of interest" description="Small ATPAse domain (RuvB-S)" evidence="9">
    <location>
        <begin position="182"/>
        <end position="252"/>
    </location>
</feature>
<keyword evidence="4 9" id="KW-0378">Hydrolase</keyword>
<dbReference type="Pfam" id="PF05491">
    <property type="entry name" value="WHD_RuvB"/>
    <property type="match status" value="1"/>
</dbReference>
<dbReference type="InterPro" id="IPR008824">
    <property type="entry name" value="RuvB-like_N"/>
</dbReference>
<feature type="binding site" evidence="9">
    <location>
        <position position="310"/>
    </location>
    <ligand>
        <name>DNA</name>
        <dbReference type="ChEBI" id="CHEBI:16991"/>
    </ligand>
</feature>
<dbReference type="Gene3D" id="1.10.10.10">
    <property type="entry name" value="Winged helix-like DNA-binding domain superfamily/Winged helix DNA-binding domain"/>
    <property type="match status" value="1"/>
</dbReference>
<dbReference type="AlphaFoldDB" id="A0A0S3QS44"/>
<dbReference type="OrthoDB" id="9804478at2"/>
<dbReference type="STRING" id="1298851.TST_0309"/>
<keyword evidence="3 9" id="KW-0227">DNA damage</keyword>
<dbReference type="GO" id="GO:0006281">
    <property type="term" value="P:DNA repair"/>
    <property type="evidence" value="ECO:0007669"/>
    <property type="project" value="UniProtKB-UniRule"/>
</dbReference>
<gene>
    <name evidence="9 11" type="primary">ruvB</name>
    <name evidence="11" type="ORF">TST_0309</name>
</gene>
<dbReference type="HAMAP" id="MF_00016">
    <property type="entry name" value="DNA_HJ_migration_RuvB"/>
    <property type="match status" value="1"/>
</dbReference>
<evidence type="ECO:0000313" key="12">
    <source>
        <dbReference type="Proteomes" id="UP000063234"/>
    </source>
</evidence>
<keyword evidence="12" id="KW-1185">Reference proteome</keyword>
<evidence type="ECO:0000256" key="8">
    <source>
        <dbReference type="ARBA" id="ARBA00023204"/>
    </source>
</evidence>
<reference evidence="12" key="1">
    <citation type="journal article" date="2018" name="Science">
        <title>A primordial and reversible TCA cycle in a facultatively chemolithoautotrophic thermophile.</title>
        <authorList>
            <person name="Nunoura T."/>
            <person name="Chikaraishi Y."/>
            <person name="Izaki R."/>
            <person name="Suwa T."/>
            <person name="Sato T."/>
            <person name="Harada T."/>
            <person name="Mori K."/>
            <person name="Kato Y."/>
            <person name="Miyazaki M."/>
            <person name="Shimamura S."/>
            <person name="Yanagawa K."/>
            <person name="Shuto A."/>
            <person name="Ohkouchi N."/>
            <person name="Fujita N."/>
            <person name="Takaki Y."/>
            <person name="Atomi H."/>
            <person name="Takai K."/>
        </authorList>
    </citation>
    <scope>NUCLEOTIDE SEQUENCE [LARGE SCALE GENOMIC DNA]</scope>
    <source>
        <strain evidence="12">DSM 17441 / JCM 13301 / NBRC 103674 / ABI70S6</strain>
    </source>
</reference>
<feature type="binding site" evidence="9">
    <location>
        <position position="66"/>
    </location>
    <ligand>
        <name>Mg(2+)</name>
        <dbReference type="ChEBI" id="CHEBI:18420"/>
    </ligand>
</feature>
<dbReference type="GO" id="GO:0016887">
    <property type="term" value="F:ATP hydrolysis activity"/>
    <property type="evidence" value="ECO:0007669"/>
    <property type="project" value="RHEA"/>
</dbReference>
<sequence>MNRFLNPLPDDEEKGLGTLIRPQSLEEYIGQSQIKENLKVFIEAAKRRGEPIDHVLLCGPPGLGKTTLAMIIAKEMGVNIRITSGPAIERAGDMAAILTGLEDGDVLFIDEIHRLHPHVEEILYPAMEDFAIDVVVGSGPGAKTLRVKLPRFTLVGATTRMGMLTSPLRNRFGVILRLQFYEVEELVTIIKRSARILGVTIEDSGAYEIARRSRGTPRIANRLLRRVRDYAEVKGDGVITQKVAHEALSLMEIDEAGFDTVDRKLLLTIIDHFNGGPVGIETLAVSVGEEKRTLEEVYEPYLIQEGFIKKTPRGRVATEKAFRYFGRTYPASLRQQKLPIEE</sequence>
<feature type="binding site" evidence="9">
    <location>
        <position position="181"/>
    </location>
    <ligand>
        <name>ATP</name>
        <dbReference type="ChEBI" id="CHEBI:30616"/>
    </ligand>
</feature>
<comment type="subunit">
    <text evidence="9">Homohexamer. Forms an RuvA(8)-RuvB(12)-Holliday junction (HJ) complex. HJ DNA is sandwiched between 2 RuvA tetramers; dsDNA enters through RuvA and exits via RuvB. An RuvB hexamer assembles on each DNA strand where it exits the tetramer. Each RuvB hexamer is contacted by two RuvA subunits (via domain III) on 2 adjacent RuvB subunits; this complex drives branch migration. In the full resolvosome a probable DNA-RuvA(4)-RuvB(12)-RuvC(2) complex forms which resolves the HJ.</text>
</comment>
<feature type="binding site" evidence="9">
    <location>
        <position position="67"/>
    </location>
    <ligand>
        <name>ATP</name>
        <dbReference type="ChEBI" id="CHEBI:30616"/>
    </ligand>
</feature>
<dbReference type="InterPro" id="IPR036388">
    <property type="entry name" value="WH-like_DNA-bd_sf"/>
</dbReference>
<comment type="caution">
    <text evidence="9">Lacks conserved residue(s) required for the propagation of feature annotation.</text>
</comment>
<dbReference type="FunFam" id="1.10.8.60:FF:000023">
    <property type="entry name" value="Holliday junction ATP-dependent DNA helicase RuvB"/>
    <property type="match status" value="1"/>
</dbReference>
<dbReference type="CDD" id="cd00009">
    <property type="entry name" value="AAA"/>
    <property type="match status" value="1"/>
</dbReference>
<comment type="function">
    <text evidence="9">The RuvA-RuvB-RuvC complex processes Holliday junction (HJ) DNA during genetic recombination and DNA repair, while the RuvA-RuvB complex plays an important role in the rescue of blocked DNA replication forks via replication fork reversal (RFR). RuvA specifically binds to HJ cruciform DNA, conferring on it an open structure. The RuvB hexamer acts as an ATP-dependent pump, pulling dsDNA into and through the RuvAB complex. RuvB forms 2 homohexamers on either side of HJ DNA bound by 1 or 2 RuvA tetramers; 4 subunits per hexamer contact DNA at a time. Coordinated motions by a converter formed by DNA-disengaged RuvB subunits stimulates ATP hydrolysis and nucleotide exchange. Immobilization of the converter enables RuvB to convert the ATP-contained energy into a lever motion, pulling 2 nucleotides of DNA out of the RuvA tetramer per ATP hydrolyzed, thus driving DNA branch migration. The RuvB motors rotate together with the DNA substrate, which together with the progressing nucleotide cycle form the mechanistic basis for DNA recombination by continuous HJ branch migration. Branch migration allows RuvC to scan DNA until it finds its consensus sequence, where it cleaves and resolves cruciform DNA.</text>
</comment>
<dbReference type="Gene3D" id="3.40.50.300">
    <property type="entry name" value="P-loop containing nucleotide triphosphate hydrolases"/>
    <property type="match status" value="1"/>
</dbReference>
<dbReference type="NCBIfam" id="NF000868">
    <property type="entry name" value="PRK00080.1"/>
    <property type="match status" value="1"/>
</dbReference>
<dbReference type="PANTHER" id="PTHR42848:SF1">
    <property type="entry name" value="HOLLIDAY JUNCTION BRANCH MIGRATION COMPLEX SUBUNIT RUVB"/>
    <property type="match status" value="1"/>
</dbReference>
<dbReference type="PATRIC" id="fig|1298851.3.peg.320"/>
<dbReference type="GO" id="GO:0048476">
    <property type="term" value="C:Holliday junction resolvase complex"/>
    <property type="evidence" value="ECO:0007669"/>
    <property type="project" value="UniProtKB-UniRule"/>
</dbReference>
<dbReference type="Pfam" id="PF17864">
    <property type="entry name" value="AAA_lid_4"/>
    <property type="match status" value="1"/>
</dbReference>
<dbReference type="InterPro" id="IPR041445">
    <property type="entry name" value="AAA_lid_4"/>
</dbReference>
<evidence type="ECO:0000256" key="3">
    <source>
        <dbReference type="ARBA" id="ARBA00022763"/>
    </source>
</evidence>
<feature type="binding site" evidence="9">
    <location>
        <position position="218"/>
    </location>
    <ligand>
        <name>ATP</name>
        <dbReference type="ChEBI" id="CHEBI:30616"/>
    </ligand>
</feature>
<dbReference type="GO" id="GO:0005524">
    <property type="term" value="F:ATP binding"/>
    <property type="evidence" value="ECO:0007669"/>
    <property type="project" value="UniProtKB-UniRule"/>
</dbReference>
<dbReference type="InterPro" id="IPR003593">
    <property type="entry name" value="AAA+_ATPase"/>
</dbReference>
<feature type="binding site" evidence="9">
    <location>
        <position position="20"/>
    </location>
    <ligand>
        <name>ATP</name>
        <dbReference type="ChEBI" id="CHEBI:30616"/>
    </ligand>
</feature>
<keyword evidence="1 9" id="KW-0963">Cytoplasm</keyword>
<feature type="binding site" evidence="9">
    <location>
        <position position="62"/>
    </location>
    <ligand>
        <name>ATP</name>
        <dbReference type="ChEBI" id="CHEBI:30616"/>
    </ligand>
</feature>
<evidence type="ECO:0000256" key="5">
    <source>
        <dbReference type="ARBA" id="ARBA00022840"/>
    </source>
</evidence>
<dbReference type="EC" id="3.6.4.-" evidence="9"/>
<evidence type="ECO:0000256" key="4">
    <source>
        <dbReference type="ARBA" id="ARBA00022801"/>
    </source>
</evidence>
<feature type="binding site" evidence="9">
    <location>
        <position position="315"/>
    </location>
    <ligand>
        <name>DNA</name>
        <dbReference type="ChEBI" id="CHEBI:16991"/>
    </ligand>
</feature>
<dbReference type="Pfam" id="PF05496">
    <property type="entry name" value="RuvB_N"/>
    <property type="match status" value="1"/>
</dbReference>
<name>A0A0S3QS44_THET7</name>
<dbReference type="GO" id="GO:0000400">
    <property type="term" value="F:four-way junction DNA binding"/>
    <property type="evidence" value="ECO:0007669"/>
    <property type="project" value="UniProtKB-UniRule"/>
</dbReference>
<dbReference type="Gene3D" id="1.10.8.60">
    <property type="match status" value="1"/>
</dbReference>
<dbReference type="InterPro" id="IPR036390">
    <property type="entry name" value="WH_DNA-bd_sf"/>
</dbReference>
<dbReference type="RefSeq" id="WP_068549026.1">
    <property type="nucleotide sequence ID" value="NZ_AP013035.1"/>
</dbReference>
<feature type="binding site" evidence="9">
    <location>
        <begin position="128"/>
        <end position="130"/>
    </location>
    <ligand>
        <name>ATP</name>
        <dbReference type="ChEBI" id="CHEBI:30616"/>
    </ligand>
</feature>
<dbReference type="SUPFAM" id="SSF46785">
    <property type="entry name" value="Winged helix' DNA-binding domain"/>
    <property type="match status" value="1"/>
</dbReference>
<evidence type="ECO:0000256" key="2">
    <source>
        <dbReference type="ARBA" id="ARBA00022741"/>
    </source>
</evidence>
<feature type="region of interest" description="Large ATPase domain (RuvB-L)" evidence="9">
    <location>
        <begin position="1"/>
        <end position="181"/>
    </location>
</feature>
<comment type="subcellular location">
    <subcellularLocation>
        <location evidence="9">Cytoplasm</location>
    </subcellularLocation>
</comment>
<dbReference type="SUPFAM" id="SSF52540">
    <property type="entry name" value="P-loop containing nucleoside triphosphate hydrolases"/>
    <property type="match status" value="1"/>
</dbReference>
<comment type="catalytic activity">
    <reaction evidence="9">
        <text>ATP + H2O = ADP + phosphate + H(+)</text>
        <dbReference type="Rhea" id="RHEA:13065"/>
        <dbReference type="ChEBI" id="CHEBI:15377"/>
        <dbReference type="ChEBI" id="CHEBI:15378"/>
        <dbReference type="ChEBI" id="CHEBI:30616"/>
        <dbReference type="ChEBI" id="CHEBI:43474"/>
        <dbReference type="ChEBI" id="CHEBI:456216"/>
    </reaction>
</comment>
<dbReference type="InterPro" id="IPR008823">
    <property type="entry name" value="RuvB_wg_C"/>
</dbReference>
<protein>
    <recommendedName>
        <fullName evidence="9">Holliday junction branch migration complex subunit RuvB</fullName>
        <ecNumber evidence="9">3.6.4.-</ecNumber>
    </recommendedName>
</protein>
<accession>A0A0S3QS44</accession>
<proteinExistence type="inferred from homology"/>
<keyword evidence="5 9" id="KW-0067">ATP-binding</keyword>
<comment type="similarity">
    <text evidence="9">Belongs to the RuvB family.</text>
</comment>
<evidence type="ECO:0000256" key="7">
    <source>
        <dbReference type="ARBA" id="ARBA00023172"/>
    </source>
</evidence>
<evidence type="ECO:0000259" key="10">
    <source>
        <dbReference type="SMART" id="SM00382"/>
    </source>
</evidence>
<organism evidence="11 12">
    <name type="scientific">Thermosulfidibacter takaii (strain DSM 17441 / JCM 13301 / NBRC 103674 / ABI70S6)</name>
    <dbReference type="NCBI Taxonomy" id="1298851"/>
    <lineage>
        <taxon>Bacteria</taxon>
        <taxon>Pseudomonadati</taxon>
        <taxon>Thermosulfidibacterota</taxon>
        <taxon>Thermosulfidibacteria</taxon>
        <taxon>Thermosulfidibacterales</taxon>
        <taxon>Thermosulfidibacteraceae</taxon>
    </lineage>
</organism>
<feature type="binding site" evidence="9">
    <location>
        <position position="65"/>
    </location>
    <ligand>
        <name>ATP</name>
        <dbReference type="ChEBI" id="CHEBI:30616"/>
    </ligand>
</feature>
<feature type="binding site" evidence="9">
    <location>
        <position position="66"/>
    </location>
    <ligand>
        <name>ATP</name>
        <dbReference type="ChEBI" id="CHEBI:30616"/>
    </ligand>
</feature>
<dbReference type="GO" id="GO:0005737">
    <property type="term" value="C:cytoplasm"/>
    <property type="evidence" value="ECO:0007669"/>
    <property type="project" value="UniProtKB-SubCell"/>
</dbReference>
<dbReference type="GO" id="GO:0009378">
    <property type="term" value="F:four-way junction helicase activity"/>
    <property type="evidence" value="ECO:0007669"/>
    <property type="project" value="InterPro"/>
</dbReference>
<feature type="domain" description="AAA+ ATPase" evidence="10">
    <location>
        <begin position="51"/>
        <end position="182"/>
    </location>
</feature>
<dbReference type="EMBL" id="AP013035">
    <property type="protein sequence ID" value="BAT71117.1"/>
    <property type="molecule type" value="Genomic_DNA"/>
</dbReference>
<evidence type="ECO:0000256" key="6">
    <source>
        <dbReference type="ARBA" id="ARBA00023125"/>
    </source>
</evidence>
<evidence type="ECO:0000256" key="9">
    <source>
        <dbReference type="HAMAP-Rule" id="MF_00016"/>
    </source>
</evidence>
<feature type="binding site" evidence="9">
    <location>
        <position position="21"/>
    </location>
    <ligand>
        <name>ATP</name>
        <dbReference type="ChEBI" id="CHEBI:30616"/>
    </ligand>
</feature>
<dbReference type="InterPro" id="IPR004605">
    <property type="entry name" value="DNA_helicase_Holl-junc_RuvB"/>
</dbReference>
<evidence type="ECO:0000256" key="1">
    <source>
        <dbReference type="ARBA" id="ARBA00022490"/>
    </source>
</evidence>
<dbReference type="SMART" id="SM00382">
    <property type="entry name" value="AAA"/>
    <property type="match status" value="1"/>
</dbReference>
<feature type="region of interest" description="Head domain (RuvB-H)" evidence="9">
    <location>
        <begin position="255"/>
        <end position="342"/>
    </location>
</feature>
<dbReference type="PANTHER" id="PTHR42848">
    <property type="match status" value="1"/>
</dbReference>
<evidence type="ECO:0000313" key="11">
    <source>
        <dbReference type="EMBL" id="BAT71117.1"/>
    </source>
</evidence>
<dbReference type="Proteomes" id="UP000063234">
    <property type="component" value="Chromosome"/>
</dbReference>
<keyword evidence="8 9" id="KW-0234">DNA repair</keyword>
<comment type="domain">
    <text evidence="9">Has 3 domains, the large (RuvB-L) and small ATPase (RuvB-S) domains and the C-terminal head (RuvB-H) domain. The head domain binds DNA, while the ATPase domains jointly bind ATP, ADP or are empty depending on the state of the subunit in the translocation cycle. During a single DNA translocation step the structure of each domain remains the same, but their relative positions change.</text>
</comment>
<dbReference type="NCBIfam" id="TIGR00635">
    <property type="entry name" value="ruvB"/>
    <property type="match status" value="1"/>
</dbReference>
<feature type="binding site" evidence="9">
    <location>
        <position position="171"/>
    </location>
    <ligand>
        <name>ATP</name>
        <dbReference type="ChEBI" id="CHEBI:30616"/>
    </ligand>
</feature>
<dbReference type="InterPro" id="IPR027417">
    <property type="entry name" value="P-loop_NTPase"/>
</dbReference>